<sequence>VIDIRLKYVQLYNWTSYWNAPQGEEGFQPHQFGFSSDSNRNGYAIFGENSRGKSSFTDAIQWVLFGEAWTKPISQDGRQIKRTKRPLVGHPEDQVDPLLNTHAFLKGHYEFFVVITIEHNGVEYTITRSVGPKGKTVKSDSDMEVSLSIKDKDSGSILEGAEAQDFIESEILPKNLSRFFFIDGESIAEYRALIASKDENLALRRNIEDILNFPILKRGIPDLDGITGT</sequence>
<dbReference type="AlphaFoldDB" id="A0A382YUQ6"/>
<protein>
    <recommendedName>
        <fullName evidence="1">Rad50/SbcC-type AAA domain-containing protein</fullName>
    </recommendedName>
</protein>
<gene>
    <name evidence="2" type="ORF">METZ01_LOCUS439797</name>
</gene>
<name>A0A382YUQ6_9ZZZZ</name>
<organism evidence="2">
    <name type="scientific">marine metagenome</name>
    <dbReference type="NCBI Taxonomy" id="408172"/>
    <lineage>
        <taxon>unclassified sequences</taxon>
        <taxon>metagenomes</taxon>
        <taxon>ecological metagenomes</taxon>
    </lineage>
</organism>
<accession>A0A382YUQ6</accession>
<dbReference type="GO" id="GO:0016887">
    <property type="term" value="F:ATP hydrolysis activity"/>
    <property type="evidence" value="ECO:0007669"/>
    <property type="project" value="InterPro"/>
</dbReference>
<dbReference type="GO" id="GO:0006302">
    <property type="term" value="P:double-strand break repair"/>
    <property type="evidence" value="ECO:0007669"/>
    <property type="project" value="InterPro"/>
</dbReference>
<reference evidence="2" key="1">
    <citation type="submission" date="2018-05" db="EMBL/GenBank/DDBJ databases">
        <authorList>
            <person name="Lanie J.A."/>
            <person name="Ng W.-L."/>
            <person name="Kazmierczak K.M."/>
            <person name="Andrzejewski T.M."/>
            <person name="Davidsen T.M."/>
            <person name="Wayne K.J."/>
            <person name="Tettelin H."/>
            <person name="Glass J.I."/>
            <person name="Rusch D."/>
            <person name="Podicherti R."/>
            <person name="Tsui H.-C.T."/>
            <person name="Winkler M.E."/>
        </authorList>
    </citation>
    <scope>NUCLEOTIDE SEQUENCE</scope>
</reference>
<evidence type="ECO:0000259" key="1">
    <source>
        <dbReference type="Pfam" id="PF13476"/>
    </source>
</evidence>
<dbReference type="Gene3D" id="3.40.50.300">
    <property type="entry name" value="P-loop containing nucleotide triphosphate hydrolases"/>
    <property type="match status" value="1"/>
</dbReference>
<feature type="non-terminal residue" evidence="2">
    <location>
        <position position="1"/>
    </location>
</feature>
<feature type="non-terminal residue" evidence="2">
    <location>
        <position position="229"/>
    </location>
</feature>
<dbReference type="Pfam" id="PF13476">
    <property type="entry name" value="AAA_23"/>
    <property type="match status" value="1"/>
</dbReference>
<proteinExistence type="predicted"/>
<feature type="domain" description="Rad50/SbcC-type AAA" evidence="1">
    <location>
        <begin position="39"/>
        <end position="204"/>
    </location>
</feature>
<dbReference type="InterPro" id="IPR027417">
    <property type="entry name" value="P-loop_NTPase"/>
</dbReference>
<evidence type="ECO:0000313" key="2">
    <source>
        <dbReference type="EMBL" id="SVD86943.1"/>
    </source>
</evidence>
<dbReference type="InterPro" id="IPR038729">
    <property type="entry name" value="Rad50/SbcC_AAA"/>
</dbReference>
<dbReference type="EMBL" id="UINC01178661">
    <property type="protein sequence ID" value="SVD86943.1"/>
    <property type="molecule type" value="Genomic_DNA"/>
</dbReference>